<evidence type="ECO:0000256" key="6">
    <source>
        <dbReference type="ARBA" id="ARBA00022806"/>
    </source>
</evidence>
<evidence type="ECO:0000256" key="7">
    <source>
        <dbReference type="ARBA" id="ARBA00022839"/>
    </source>
</evidence>
<keyword evidence="6" id="KW-0347">Helicase</keyword>
<accession>A0A6J6VLQ8</accession>
<dbReference type="CDD" id="cd17932">
    <property type="entry name" value="DEXQc_UvrD"/>
    <property type="match status" value="1"/>
</dbReference>
<evidence type="ECO:0000259" key="16">
    <source>
        <dbReference type="PROSITE" id="PS51217"/>
    </source>
</evidence>
<dbReference type="EC" id="5.6.2.4" evidence="13"/>
<comment type="catalytic activity">
    <reaction evidence="12">
        <text>Couples ATP hydrolysis with the unwinding of duplex DNA by translocating in the 3'-5' direction.</text>
        <dbReference type="EC" id="5.6.2.4"/>
    </reaction>
</comment>
<evidence type="ECO:0000256" key="11">
    <source>
        <dbReference type="ARBA" id="ARBA00023235"/>
    </source>
</evidence>
<keyword evidence="11" id="KW-0413">Isomerase</keyword>
<dbReference type="GO" id="GO:0000725">
    <property type="term" value="P:recombinational repair"/>
    <property type="evidence" value="ECO:0007669"/>
    <property type="project" value="TreeGrafter"/>
</dbReference>
<dbReference type="EMBL" id="CAEZZX010000031">
    <property type="protein sequence ID" value="CAB4772980.1"/>
    <property type="molecule type" value="Genomic_DNA"/>
</dbReference>
<evidence type="ECO:0000256" key="13">
    <source>
        <dbReference type="ARBA" id="ARBA00034808"/>
    </source>
</evidence>
<dbReference type="InterPro" id="IPR027417">
    <property type="entry name" value="P-loop_NTPase"/>
</dbReference>
<keyword evidence="3" id="KW-0547">Nucleotide-binding</keyword>
<keyword evidence="2" id="KW-0540">Nuclease</keyword>
<evidence type="ECO:0000256" key="12">
    <source>
        <dbReference type="ARBA" id="ARBA00034617"/>
    </source>
</evidence>
<dbReference type="GO" id="GO:0043138">
    <property type="term" value="F:3'-5' DNA helicase activity"/>
    <property type="evidence" value="ECO:0007669"/>
    <property type="project" value="UniProtKB-EC"/>
</dbReference>
<dbReference type="InterPro" id="IPR014017">
    <property type="entry name" value="DNA_helicase_UvrD-like_C"/>
</dbReference>
<evidence type="ECO:0000256" key="10">
    <source>
        <dbReference type="ARBA" id="ARBA00023204"/>
    </source>
</evidence>
<dbReference type="GO" id="GO:0004527">
    <property type="term" value="F:exonuclease activity"/>
    <property type="evidence" value="ECO:0007669"/>
    <property type="project" value="UniProtKB-KW"/>
</dbReference>
<dbReference type="InterPro" id="IPR000212">
    <property type="entry name" value="DNA_helicase_UvrD/REP"/>
</dbReference>
<dbReference type="InterPro" id="IPR013986">
    <property type="entry name" value="DExx_box_DNA_helicase_dom_sf"/>
</dbReference>
<comment type="catalytic activity">
    <reaction evidence="14">
        <text>ATP + H2O = ADP + phosphate + H(+)</text>
        <dbReference type="Rhea" id="RHEA:13065"/>
        <dbReference type="ChEBI" id="CHEBI:15377"/>
        <dbReference type="ChEBI" id="CHEBI:15378"/>
        <dbReference type="ChEBI" id="CHEBI:30616"/>
        <dbReference type="ChEBI" id="CHEBI:43474"/>
        <dbReference type="ChEBI" id="CHEBI:456216"/>
        <dbReference type="EC" id="5.6.2.4"/>
    </reaction>
</comment>
<dbReference type="InterPro" id="IPR014016">
    <property type="entry name" value="UvrD-like_ATP-bd"/>
</dbReference>
<dbReference type="InterPro" id="IPR011604">
    <property type="entry name" value="PDDEXK-like_dom_sf"/>
</dbReference>
<keyword evidence="7" id="KW-0269">Exonuclease</keyword>
<feature type="domain" description="UvrD-like helicase C-terminal" evidence="16">
    <location>
        <begin position="396"/>
        <end position="708"/>
    </location>
</feature>
<keyword evidence="4" id="KW-0227">DNA damage</keyword>
<keyword evidence="9" id="KW-0238">DNA-binding</keyword>
<dbReference type="PROSITE" id="PS51198">
    <property type="entry name" value="UVRD_HELICASE_ATP_BIND"/>
    <property type="match status" value="1"/>
</dbReference>
<keyword evidence="10" id="KW-0234">DNA repair</keyword>
<proteinExistence type="inferred from homology"/>
<evidence type="ECO:0000256" key="2">
    <source>
        <dbReference type="ARBA" id="ARBA00022722"/>
    </source>
</evidence>
<dbReference type="GO" id="GO:0005829">
    <property type="term" value="C:cytosol"/>
    <property type="evidence" value="ECO:0007669"/>
    <property type="project" value="TreeGrafter"/>
</dbReference>
<dbReference type="GO" id="GO:0033202">
    <property type="term" value="C:DNA helicase complex"/>
    <property type="evidence" value="ECO:0007669"/>
    <property type="project" value="TreeGrafter"/>
</dbReference>
<dbReference type="PANTHER" id="PTHR11070:SF59">
    <property type="entry name" value="DNA 3'-5' HELICASE"/>
    <property type="match status" value="1"/>
</dbReference>
<name>A0A6J6VLQ8_9ZZZZ</name>
<dbReference type="Gene3D" id="1.10.10.160">
    <property type="match status" value="1"/>
</dbReference>
<sequence>MVSVGHRAPHTYAKKGPLSDAYATLRSSSRVDMGRLSRGSPLVACSRRRVQFLATAGRRSSADTPVITLVAPDRVAGPRITPDAEQQRAVDHAATPGAGPLLILAGPGTGKTATLVEAVAARIEAGTPADRILVLTFSRKAAQELRDRIATRLGPDQLGATAWTFHAFCFALVGDATQDFEWGAPRRTLLTNPEQDAVIRELLQGHVEDDAPTVQWPKQWQAALTTAGFAAEIRTVFQRARTLGLEPHELMAIAQQQGRDAWVSVADALSEYLDVLDHKNEIDYTEMVTRAVIFAQSSRGQADLRQRYDAVFVDEFQDTDPAQERLLQAIAGGGRDLIAVGDPDQSIYAFRGADVKGIVEFPVRFPQANGSEAAVVALRTCRRSGEGLVNLAVSVAAKFSSTGTAFKGDGRSHRQRVAAPDLPTSVIDVHTYSSTIAQGDAIADQLRRAHLDDGIAWSQMAVLVRSGARSIPSLHRSLHAAGVPVEVAGEDLPLHLDPAVEPLLTAMRCVIEPASVTADEIRALLLSAYCGGDSAQLRRLGRALREESRQANEFGLPTISSGELIRDAVVTPGLLATHDEEVTGVARRLSEVIVLARQAMATHDDPHEVLWTLWDQQPWRNDDVRAWGQRLERSSYSGGAQGRRADRHLDAVLTLFTLAMRNRERSAAGGARGFLHNITRQSIPADTLVQRGVSRDAVRVMSAHRSKGLEWDFVVVADVQADVWPDMRQRGTLLQADQLVAHDIEDVHPLTTTLAEERRLFYVAITRARQRLLVTAVGEASENGSQPSRFIDELIRANPTLSATAITARTPRPSTLPGLVASLRAQLLNDGLSKAERDIAIQILGSLASEKVGEELLVPTAHPDNWWGVREISGDDVHPFPPEKQIRLSGSQLESLVTCPLSWYLGRAVRANGPRNAAMGFGSVVHALAEEAASQDVTPHIDELMVHLDRVWDEVSYEAVWQADVERGKARDALINFLSWQAANERRLIGAEESFAMDVTIAGRNVHLSGKIDRLELTSEGKVVVIDLKTMKSAPSKDSTQENPQLGLYQLAVREGALNDAIAQFRELPSPDEEITGGAELVLLRLTSRGKTTVREQSALVADEASSATWMGELLEEGVTRIASGAFPPIVNDACTFCDFKTACPTTDEGKGVIA</sequence>
<dbReference type="InterPro" id="IPR038726">
    <property type="entry name" value="PDDEXK_AddAB-type"/>
</dbReference>
<feature type="domain" description="UvrD-like helicase ATP-binding" evidence="15">
    <location>
        <begin position="84"/>
        <end position="385"/>
    </location>
</feature>
<evidence type="ECO:0000256" key="3">
    <source>
        <dbReference type="ARBA" id="ARBA00022741"/>
    </source>
</evidence>
<dbReference type="SUPFAM" id="SSF52540">
    <property type="entry name" value="P-loop containing nucleoside triphosphate hydrolases"/>
    <property type="match status" value="1"/>
</dbReference>
<evidence type="ECO:0000313" key="17">
    <source>
        <dbReference type="EMBL" id="CAB4772980.1"/>
    </source>
</evidence>
<comment type="similarity">
    <text evidence="1">Belongs to the helicase family. UvrD subfamily.</text>
</comment>
<evidence type="ECO:0000256" key="8">
    <source>
        <dbReference type="ARBA" id="ARBA00022840"/>
    </source>
</evidence>
<keyword evidence="8" id="KW-0067">ATP-binding</keyword>
<organism evidence="17">
    <name type="scientific">freshwater metagenome</name>
    <dbReference type="NCBI Taxonomy" id="449393"/>
    <lineage>
        <taxon>unclassified sequences</taxon>
        <taxon>metagenomes</taxon>
        <taxon>ecological metagenomes</taxon>
    </lineage>
</organism>
<dbReference type="Gene3D" id="3.40.50.300">
    <property type="entry name" value="P-loop containing nucleotide triphosphate hydrolases"/>
    <property type="match status" value="3"/>
</dbReference>
<keyword evidence="5" id="KW-0378">Hydrolase</keyword>
<evidence type="ECO:0000256" key="14">
    <source>
        <dbReference type="ARBA" id="ARBA00048988"/>
    </source>
</evidence>
<evidence type="ECO:0000256" key="9">
    <source>
        <dbReference type="ARBA" id="ARBA00023125"/>
    </source>
</evidence>
<dbReference type="PROSITE" id="PS51217">
    <property type="entry name" value="UVRD_HELICASE_CTER"/>
    <property type="match status" value="1"/>
</dbReference>
<evidence type="ECO:0000256" key="1">
    <source>
        <dbReference type="ARBA" id="ARBA00009922"/>
    </source>
</evidence>
<reference evidence="17" key="1">
    <citation type="submission" date="2020-05" db="EMBL/GenBank/DDBJ databases">
        <authorList>
            <person name="Chiriac C."/>
            <person name="Salcher M."/>
            <person name="Ghai R."/>
            <person name="Kavagutti S V."/>
        </authorList>
    </citation>
    <scope>NUCLEOTIDE SEQUENCE</scope>
</reference>
<evidence type="ECO:0000259" key="15">
    <source>
        <dbReference type="PROSITE" id="PS51198"/>
    </source>
</evidence>
<evidence type="ECO:0000256" key="4">
    <source>
        <dbReference type="ARBA" id="ARBA00022763"/>
    </source>
</evidence>
<dbReference type="Pfam" id="PF00580">
    <property type="entry name" value="UvrD-helicase"/>
    <property type="match status" value="1"/>
</dbReference>
<dbReference type="Pfam" id="PF13361">
    <property type="entry name" value="UvrD_C"/>
    <property type="match status" value="1"/>
</dbReference>
<gene>
    <name evidence="17" type="ORF">UFOPK2938_00260</name>
</gene>
<protein>
    <recommendedName>
        <fullName evidence="13">DNA 3'-5' helicase</fullName>
        <ecNumber evidence="13">5.6.2.4</ecNumber>
    </recommendedName>
</protein>
<evidence type="ECO:0000256" key="5">
    <source>
        <dbReference type="ARBA" id="ARBA00022801"/>
    </source>
</evidence>
<dbReference type="AlphaFoldDB" id="A0A6J6VLQ8"/>
<dbReference type="GO" id="GO:0005524">
    <property type="term" value="F:ATP binding"/>
    <property type="evidence" value="ECO:0007669"/>
    <property type="project" value="UniProtKB-KW"/>
</dbReference>
<dbReference type="PANTHER" id="PTHR11070">
    <property type="entry name" value="UVRD / RECB / PCRA DNA HELICASE FAMILY MEMBER"/>
    <property type="match status" value="1"/>
</dbReference>
<dbReference type="Gene3D" id="3.90.320.10">
    <property type="match status" value="1"/>
</dbReference>
<dbReference type="GO" id="GO:0003677">
    <property type="term" value="F:DNA binding"/>
    <property type="evidence" value="ECO:0007669"/>
    <property type="project" value="UniProtKB-KW"/>
</dbReference>
<dbReference type="Pfam" id="PF12705">
    <property type="entry name" value="PDDEXK_1"/>
    <property type="match status" value="1"/>
</dbReference>